<keyword evidence="2" id="KW-1185">Reference proteome</keyword>
<reference evidence="1 2" key="1">
    <citation type="journal article" date="2024" name="IMA Fungus">
        <title>Apiospora arundinis, a panoply of carbohydrate-active enzymes and secondary metabolites.</title>
        <authorList>
            <person name="Sorensen T."/>
            <person name="Petersen C."/>
            <person name="Muurmann A.T."/>
            <person name="Christiansen J.V."/>
            <person name="Brundto M.L."/>
            <person name="Overgaard C.K."/>
            <person name="Boysen A.T."/>
            <person name="Wollenberg R.D."/>
            <person name="Larsen T.O."/>
            <person name="Sorensen J.L."/>
            <person name="Nielsen K.L."/>
            <person name="Sondergaard T.E."/>
        </authorList>
    </citation>
    <scope>NUCLEOTIDE SEQUENCE [LARGE SCALE GENOMIC DNA]</scope>
    <source>
        <strain evidence="1 2">AAU 773</strain>
    </source>
</reference>
<gene>
    <name evidence="1" type="ORF">PGQ11_008063</name>
</gene>
<accession>A0ABR2IDU7</accession>
<name>A0ABR2IDU7_9PEZI</name>
<evidence type="ECO:0000313" key="2">
    <source>
        <dbReference type="Proteomes" id="UP001390339"/>
    </source>
</evidence>
<proteinExistence type="predicted"/>
<organism evidence="1 2">
    <name type="scientific">Apiospora arundinis</name>
    <dbReference type="NCBI Taxonomy" id="335852"/>
    <lineage>
        <taxon>Eukaryota</taxon>
        <taxon>Fungi</taxon>
        <taxon>Dikarya</taxon>
        <taxon>Ascomycota</taxon>
        <taxon>Pezizomycotina</taxon>
        <taxon>Sordariomycetes</taxon>
        <taxon>Xylariomycetidae</taxon>
        <taxon>Amphisphaeriales</taxon>
        <taxon>Apiosporaceae</taxon>
        <taxon>Apiospora</taxon>
    </lineage>
</organism>
<dbReference type="Proteomes" id="UP001390339">
    <property type="component" value="Unassembled WGS sequence"/>
</dbReference>
<evidence type="ECO:0000313" key="1">
    <source>
        <dbReference type="EMBL" id="KAK8861828.1"/>
    </source>
</evidence>
<dbReference type="EMBL" id="JAPCWZ010000005">
    <property type="protein sequence ID" value="KAK8861828.1"/>
    <property type="molecule type" value="Genomic_DNA"/>
</dbReference>
<protein>
    <submittedName>
        <fullName evidence="1">Uncharacterized protein</fullName>
    </submittedName>
</protein>
<sequence length="130" mass="13944">MARQLLSFFVPFHVVRLNSTFPQLTSTPTITSSHAHHCHLLECVFILTLNSATPSKPANAITFQIASSSKRSMGKKNTKDYIATKNGGGDSVTALGLRPESAAQSVVGRLDRVGREMAESLSQLEASGSQ</sequence>
<comment type="caution">
    <text evidence="1">The sequence shown here is derived from an EMBL/GenBank/DDBJ whole genome shotgun (WGS) entry which is preliminary data.</text>
</comment>